<dbReference type="Proteomes" id="UP000018837">
    <property type="component" value="Unassembled WGS sequence"/>
</dbReference>
<dbReference type="NCBIfam" id="NF005486">
    <property type="entry name" value="PRK07093.1"/>
    <property type="match status" value="1"/>
</dbReference>
<evidence type="ECO:0000313" key="2">
    <source>
        <dbReference type="EMBL" id="ETK01483.1"/>
    </source>
</evidence>
<dbReference type="EMBL" id="AYUF01000481">
    <property type="protein sequence ID" value="ETK01483.1"/>
    <property type="molecule type" value="Genomic_DNA"/>
</dbReference>
<dbReference type="EC" id="2.6.1.85" evidence="2"/>
<gene>
    <name evidence="2" type="ORF">N425_09720</name>
</gene>
<dbReference type="PRINTS" id="PR00095">
    <property type="entry name" value="ANTSNTHASEI"/>
</dbReference>
<name>W2C338_9BACT</name>
<keyword evidence="2" id="KW-0032">Aminotransferase</keyword>
<dbReference type="InterPro" id="IPR015890">
    <property type="entry name" value="Chorismate_C"/>
</dbReference>
<dbReference type="SUPFAM" id="SSF56322">
    <property type="entry name" value="ADC synthase"/>
    <property type="match status" value="1"/>
</dbReference>
<comment type="caution">
    <text evidence="2">The sequence shown here is derived from an EMBL/GenBank/DDBJ whole genome shotgun (WGS) entry which is preliminary data.</text>
</comment>
<protein>
    <submittedName>
        <fullName evidence="2">Para-aminobenzoate synthase</fullName>
        <ecNumber evidence="2">2.6.1.85</ecNumber>
    </submittedName>
</protein>
<accession>W2C338</accession>
<evidence type="ECO:0000313" key="3">
    <source>
        <dbReference type="Proteomes" id="UP000018837"/>
    </source>
</evidence>
<dbReference type="Pfam" id="PF00425">
    <property type="entry name" value="Chorismate_bind"/>
    <property type="match status" value="1"/>
</dbReference>
<dbReference type="GO" id="GO:0000162">
    <property type="term" value="P:L-tryptophan biosynthetic process"/>
    <property type="evidence" value="ECO:0007669"/>
    <property type="project" value="TreeGrafter"/>
</dbReference>
<feature type="domain" description="Chorismate-utilising enzyme C-terminal" evidence="1">
    <location>
        <begin position="73"/>
        <end position="317"/>
    </location>
</feature>
<dbReference type="PANTHER" id="PTHR11236:SF50">
    <property type="entry name" value="AMINODEOXYCHORISMATE SYNTHASE COMPONENT 1"/>
    <property type="match status" value="1"/>
</dbReference>
<evidence type="ECO:0000259" key="1">
    <source>
        <dbReference type="Pfam" id="PF00425"/>
    </source>
</evidence>
<dbReference type="InterPro" id="IPR019999">
    <property type="entry name" value="Anth_synth_I-like"/>
</dbReference>
<organism evidence="2 3">
    <name type="scientific">Tannerella sp. oral taxon BU063 isolate Cell 2</name>
    <dbReference type="NCBI Taxonomy" id="1411148"/>
    <lineage>
        <taxon>Bacteria</taxon>
        <taxon>Pseudomonadati</taxon>
        <taxon>Bacteroidota</taxon>
        <taxon>Bacteroidia</taxon>
        <taxon>Bacteroidales</taxon>
        <taxon>Tannerellaceae</taxon>
        <taxon>Tannerella</taxon>
    </lineage>
</organism>
<sequence>MRNASDVVRDMNRAGAAGRPFLFGFDFELTHAFFIPDPLRQTEVRFNLRGVSNASDDGSEVPYTFERTPEPEAIYAHRFDIVRAGLLRGDSFLTNLTVRTPIRTDLAPEAIYRRARALYKMYYPGAFVCFSPERFVRIDADGTIASNPMKGTIDARLPRARERILSDPKETAEHNTIVDLIRNDLSMVADGVHVRRFRYIDRLETSAGPILQVSSEIVGRLATDWRSHVGDVIARLLPAGSVSGAPKDATVRLIRQAEQTPRGFYTGVFGLFDGHTLDSAVFIRFIDLTTDPFTYQSGGGITARSRMHDEYEEVIQKVYLPF</sequence>
<keyword evidence="2" id="KW-0808">Transferase</keyword>
<dbReference type="PANTHER" id="PTHR11236">
    <property type="entry name" value="AMINOBENZOATE/ANTHRANILATE SYNTHASE"/>
    <property type="match status" value="1"/>
</dbReference>
<proteinExistence type="predicted"/>
<dbReference type="Gene3D" id="3.60.120.10">
    <property type="entry name" value="Anthranilate synthase"/>
    <property type="match status" value="1"/>
</dbReference>
<dbReference type="PATRIC" id="fig|1411148.3.peg.1550"/>
<dbReference type="GO" id="GO:0046820">
    <property type="term" value="F:4-amino-4-deoxychorismate synthase activity"/>
    <property type="evidence" value="ECO:0007669"/>
    <property type="project" value="UniProtKB-EC"/>
</dbReference>
<reference evidence="2 3" key="1">
    <citation type="submission" date="2013-11" db="EMBL/GenBank/DDBJ databases">
        <title>Single cell genomics of uncultured Tannerella BU063 (oral taxon 286).</title>
        <authorList>
            <person name="Beall C.J."/>
            <person name="Campbell A.G."/>
            <person name="Griffen A.L."/>
            <person name="Podar M."/>
            <person name="Leys E.J."/>
        </authorList>
    </citation>
    <scope>NUCLEOTIDE SEQUENCE [LARGE SCALE GENOMIC DNA]</scope>
    <source>
        <strain evidence="2">Cell 2</strain>
    </source>
</reference>
<dbReference type="InterPro" id="IPR005801">
    <property type="entry name" value="ADC_synthase"/>
</dbReference>
<dbReference type="AlphaFoldDB" id="W2C338"/>